<feature type="region of interest" description="Disordered" evidence="1">
    <location>
        <begin position="1"/>
        <end position="73"/>
    </location>
</feature>
<proteinExistence type="predicted"/>
<keyword evidence="3" id="KW-1185">Reference proteome</keyword>
<dbReference type="OrthoDB" id="5369648at2759"/>
<sequence>MARDRAVTQSSPDFGPSSNDVATPVANQDPEVTMESTKKRARSATKAAELTNVDEDSMPSKKVRSNGRDPAPTCRADFLDTDQMIIDMKKDGYTWADIAEAYNKKTGKNVSVDYARKRIPKLLAVSQSWNVETVKTLLKKKIAIDANVAFEKIKAKAQYDVKVQALERNKWVKIASALHEASGGGEEFSSHAVEKKFNDLVNAGHVDEKGSYIGPEDATSPDFGLSSVAEFVAAGSSAAGPSGSGPSAVGTSGSEPFAAGPSRAESSRAGSSRTGSSRPGSSRVGSSRARSSRAGGADLASADSGGSSSSSSRTRSGVVTNRDLPTRSSTVAPPAMASEWTVNYAPVSRAVSPGYEADAEGEAPSPGGAKEEDDIMTDL</sequence>
<protein>
    <submittedName>
        <fullName evidence="2">Uncharacterized protein</fullName>
    </submittedName>
</protein>
<organism evidence="2 3">
    <name type="scientific">Coleophoma cylindrospora</name>
    <dbReference type="NCBI Taxonomy" id="1849047"/>
    <lineage>
        <taxon>Eukaryota</taxon>
        <taxon>Fungi</taxon>
        <taxon>Dikarya</taxon>
        <taxon>Ascomycota</taxon>
        <taxon>Pezizomycotina</taxon>
        <taxon>Leotiomycetes</taxon>
        <taxon>Helotiales</taxon>
        <taxon>Dermateaceae</taxon>
        <taxon>Coleophoma</taxon>
    </lineage>
</organism>
<dbReference type="STRING" id="1849047.A0A3D8R604"/>
<comment type="caution">
    <text evidence="2">The sequence shown here is derived from an EMBL/GenBank/DDBJ whole genome shotgun (WGS) entry which is preliminary data.</text>
</comment>
<dbReference type="AlphaFoldDB" id="A0A3D8R604"/>
<feature type="region of interest" description="Disordered" evidence="1">
    <location>
        <begin position="236"/>
        <end position="340"/>
    </location>
</feature>
<evidence type="ECO:0000313" key="3">
    <source>
        <dbReference type="Proteomes" id="UP000256645"/>
    </source>
</evidence>
<dbReference type="EMBL" id="PDLM01000009">
    <property type="protein sequence ID" value="RDW69371.1"/>
    <property type="molecule type" value="Genomic_DNA"/>
</dbReference>
<evidence type="ECO:0000256" key="1">
    <source>
        <dbReference type="SAM" id="MobiDB-lite"/>
    </source>
</evidence>
<dbReference type="Proteomes" id="UP000256645">
    <property type="component" value="Unassembled WGS sequence"/>
</dbReference>
<feature type="region of interest" description="Disordered" evidence="1">
    <location>
        <begin position="353"/>
        <end position="379"/>
    </location>
</feature>
<feature type="compositionally biased region" description="Polar residues" evidence="1">
    <location>
        <begin position="7"/>
        <end position="21"/>
    </location>
</feature>
<feature type="compositionally biased region" description="Low complexity" evidence="1">
    <location>
        <begin position="236"/>
        <end position="317"/>
    </location>
</feature>
<reference evidence="2 3" key="1">
    <citation type="journal article" date="2018" name="IMA Fungus">
        <title>IMA Genome-F 9: Draft genome sequence of Annulohypoxylon stygium, Aspergillus mulundensis, Berkeleyomyces basicola (syn. Thielaviopsis basicola), Ceratocystis smalleyi, two Cercospora beticola strains, Coleophoma cylindrospora, Fusarium fracticaudum, Phialophora cf. hyalina, and Morchella septimelata.</title>
        <authorList>
            <person name="Wingfield B.D."/>
            <person name="Bills G.F."/>
            <person name="Dong Y."/>
            <person name="Huang W."/>
            <person name="Nel W.J."/>
            <person name="Swalarsk-Parry B.S."/>
            <person name="Vaghefi N."/>
            <person name="Wilken P.M."/>
            <person name="An Z."/>
            <person name="de Beer Z.W."/>
            <person name="De Vos L."/>
            <person name="Chen L."/>
            <person name="Duong T.A."/>
            <person name="Gao Y."/>
            <person name="Hammerbacher A."/>
            <person name="Kikkert J.R."/>
            <person name="Li Y."/>
            <person name="Li H."/>
            <person name="Li K."/>
            <person name="Li Q."/>
            <person name="Liu X."/>
            <person name="Ma X."/>
            <person name="Naidoo K."/>
            <person name="Pethybridge S.J."/>
            <person name="Sun J."/>
            <person name="Steenkamp E.T."/>
            <person name="van der Nest M.A."/>
            <person name="van Wyk S."/>
            <person name="Wingfield M.J."/>
            <person name="Xiong C."/>
            <person name="Yue Q."/>
            <person name="Zhang X."/>
        </authorList>
    </citation>
    <scope>NUCLEOTIDE SEQUENCE [LARGE SCALE GENOMIC DNA]</scope>
    <source>
        <strain evidence="2 3">BP6252</strain>
    </source>
</reference>
<accession>A0A3D8R604</accession>
<name>A0A3D8R604_9HELO</name>
<evidence type="ECO:0000313" key="2">
    <source>
        <dbReference type="EMBL" id="RDW69371.1"/>
    </source>
</evidence>
<gene>
    <name evidence="2" type="ORF">BP6252_08391</name>
</gene>